<evidence type="ECO:0000313" key="2">
    <source>
        <dbReference type="Proteomes" id="UP001234297"/>
    </source>
</evidence>
<gene>
    <name evidence="1" type="ORF">MRB53_030442</name>
</gene>
<protein>
    <submittedName>
        <fullName evidence="1">Uncharacterized protein</fullName>
    </submittedName>
</protein>
<name>A0ACC2KLV6_PERAE</name>
<reference evidence="1 2" key="1">
    <citation type="journal article" date="2022" name="Hortic Res">
        <title>A haplotype resolved chromosomal level avocado genome allows analysis of novel avocado genes.</title>
        <authorList>
            <person name="Nath O."/>
            <person name="Fletcher S.J."/>
            <person name="Hayward A."/>
            <person name="Shaw L.M."/>
            <person name="Masouleh A.K."/>
            <person name="Furtado A."/>
            <person name="Henry R.J."/>
            <person name="Mitter N."/>
        </authorList>
    </citation>
    <scope>NUCLEOTIDE SEQUENCE [LARGE SCALE GENOMIC DNA]</scope>
    <source>
        <strain evidence="2">cv. Hass</strain>
    </source>
</reference>
<organism evidence="1 2">
    <name type="scientific">Persea americana</name>
    <name type="common">Avocado</name>
    <dbReference type="NCBI Taxonomy" id="3435"/>
    <lineage>
        <taxon>Eukaryota</taxon>
        <taxon>Viridiplantae</taxon>
        <taxon>Streptophyta</taxon>
        <taxon>Embryophyta</taxon>
        <taxon>Tracheophyta</taxon>
        <taxon>Spermatophyta</taxon>
        <taxon>Magnoliopsida</taxon>
        <taxon>Magnoliidae</taxon>
        <taxon>Laurales</taxon>
        <taxon>Lauraceae</taxon>
        <taxon>Persea</taxon>
    </lineage>
</organism>
<keyword evidence="2" id="KW-1185">Reference proteome</keyword>
<dbReference type="Proteomes" id="UP001234297">
    <property type="component" value="Chromosome 10"/>
</dbReference>
<sequence>MFPAISTTCISPEHRLSAYHFTLVLYVSGHHTVSSTTYPPNLRLHCNTLTHPHHVLHTQTPSERTERGLLQNLETNQSLLRGLMAERKQRKSEGKREIVGEGDRAAAASAPASLRETERPAERVREIEREREGEGTGVGSGAGDSGGGVADAAGDGKSARKGTVSSAGGERKWREKKVGFGGGPARF</sequence>
<accession>A0ACC2KLV6</accession>
<proteinExistence type="predicted"/>
<comment type="caution">
    <text evidence="1">The sequence shown here is derived from an EMBL/GenBank/DDBJ whole genome shotgun (WGS) entry which is preliminary data.</text>
</comment>
<dbReference type="EMBL" id="CM056818">
    <property type="protein sequence ID" value="KAJ8621913.1"/>
    <property type="molecule type" value="Genomic_DNA"/>
</dbReference>
<evidence type="ECO:0000313" key="1">
    <source>
        <dbReference type="EMBL" id="KAJ8621913.1"/>
    </source>
</evidence>